<evidence type="ECO:0000256" key="4">
    <source>
        <dbReference type="PIRSR" id="PIRSR000303-1"/>
    </source>
</evidence>
<dbReference type="SUPFAM" id="SSF52833">
    <property type="entry name" value="Thioredoxin-like"/>
    <property type="match status" value="1"/>
</dbReference>
<dbReference type="PROSITE" id="PS51352">
    <property type="entry name" value="THIOREDOXIN_2"/>
    <property type="match status" value="1"/>
</dbReference>
<reference evidence="9" key="1">
    <citation type="submission" date="2016-10" db="EMBL/GenBank/DDBJ databases">
        <authorList>
            <person name="Varghese N."/>
            <person name="Submissions S."/>
        </authorList>
    </citation>
    <scope>NUCLEOTIDE SEQUENCE [LARGE SCALE GENOMIC DNA]</scope>
    <source>
        <strain evidence="9">CGMCC 1.10370</strain>
    </source>
</reference>
<dbReference type="InterPro" id="IPR036249">
    <property type="entry name" value="Thioredoxin-like_sf"/>
</dbReference>
<dbReference type="PRINTS" id="PR01011">
    <property type="entry name" value="GLUTPROXDASE"/>
</dbReference>
<dbReference type="Gene3D" id="3.40.30.10">
    <property type="entry name" value="Glutaredoxin"/>
    <property type="match status" value="1"/>
</dbReference>
<evidence type="ECO:0000256" key="2">
    <source>
        <dbReference type="ARBA" id="ARBA00022559"/>
    </source>
</evidence>
<dbReference type="GO" id="GO:0034599">
    <property type="term" value="P:cellular response to oxidative stress"/>
    <property type="evidence" value="ECO:0007669"/>
    <property type="project" value="TreeGrafter"/>
</dbReference>
<dbReference type="PANTHER" id="PTHR11592">
    <property type="entry name" value="GLUTATHIONE PEROXIDASE"/>
    <property type="match status" value="1"/>
</dbReference>
<keyword evidence="6" id="KW-0732">Signal</keyword>
<dbReference type="InterPro" id="IPR000889">
    <property type="entry name" value="Glutathione_peroxidase"/>
</dbReference>
<evidence type="ECO:0000313" key="8">
    <source>
        <dbReference type="EMBL" id="SFE06058.1"/>
    </source>
</evidence>
<dbReference type="RefSeq" id="WP_091498964.1">
    <property type="nucleotide sequence ID" value="NZ_FOMH01000019.1"/>
</dbReference>
<dbReference type="EMBL" id="FOMH01000019">
    <property type="protein sequence ID" value="SFE06058.1"/>
    <property type="molecule type" value="Genomic_DNA"/>
</dbReference>
<dbReference type="InterPro" id="IPR013766">
    <property type="entry name" value="Thioredoxin_domain"/>
</dbReference>
<dbReference type="STRING" id="739143.SAMN05216297_11967"/>
<dbReference type="FunFam" id="3.40.30.10:FF:000010">
    <property type="entry name" value="Glutathione peroxidase"/>
    <property type="match status" value="1"/>
</dbReference>
<organism evidence="8 9">
    <name type="scientific">Flavobacterium phragmitis</name>
    <dbReference type="NCBI Taxonomy" id="739143"/>
    <lineage>
        <taxon>Bacteria</taxon>
        <taxon>Pseudomonadati</taxon>
        <taxon>Bacteroidota</taxon>
        <taxon>Flavobacteriia</taxon>
        <taxon>Flavobacteriales</taxon>
        <taxon>Flavobacteriaceae</taxon>
        <taxon>Flavobacterium</taxon>
    </lineage>
</organism>
<dbReference type="PANTHER" id="PTHR11592:SF78">
    <property type="entry name" value="GLUTATHIONE PEROXIDASE"/>
    <property type="match status" value="1"/>
</dbReference>
<dbReference type="Pfam" id="PF00255">
    <property type="entry name" value="GSHPx"/>
    <property type="match status" value="1"/>
</dbReference>
<evidence type="ECO:0000256" key="5">
    <source>
        <dbReference type="RuleBase" id="RU000499"/>
    </source>
</evidence>
<protein>
    <recommendedName>
        <fullName evidence="5">Glutathione peroxidase</fullName>
    </recommendedName>
</protein>
<evidence type="ECO:0000259" key="7">
    <source>
        <dbReference type="PROSITE" id="PS51352"/>
    </source>
</evidence>
<dbReference type="OrthoDB" id="9789406at2"/>
<feature type="chain" id="PRO_5011664080" description="Glutathione peroxidase" evidence="6">
    <location>
        <begin position="22"/>
        <end position="195"/>
    </location>
</feature>
<keyword evidence="9" id="KW-1185">Reference proteome</keyword>
<evidence type="ECO:0000256" key="1">
    <source>
        <dbReference type="ARBA" id="ARBA00006926"/>
    </source>
</evidence>
<keyword evidence="2 5" id="KW-0575">Peroxidase</keyword>
<evidence type="ECO:0000256" key="6">
    <source>
        <dbReference type="SAM" id="SignalP"/>
    </source>
</evidence>
<dbReference type="PROSITE" id="PS00460">
    <property type="entry name" value="GLUTATHIONE_PEROXID_1"/>
    <property type="match status" value="1"/>
</dbReference>
<gene>
    <name evidence="8" type="ORF">SAMN05216297_11967</name>
</gene>
<evidence type="ECO:0000313" key="9">
    <source>
        <dbReference type="Proteomes" id="UP000199672"/>
    </source>
</evidence>
<accession>A0A1I1XHD3</accession>
<dbReference type="InterPro" id="IPR029759">
    <property type="entry name" value="GPX_AS"/>
</dbReference>
<dbReference type="CDD" id="cd00340">
    <property type="entry name" value="GSH_Peroxidase"/>
    <property type="match status" value="1"/>
</dbReference>
<feature type="active site" evidence="4">
    <location>
        <position position="72"/>
    </location>
</feature>
<comment type="similarity">
    <text evidence="1 5">Belongs to the glutathione peroxidase family.</text>
</comment>
<feature type="signal peptide" evidence="6">
    <location>
        <begin position="1"/>
        <end position="21"/>
    </location>
</feature>
<dbReference type="PIRSF" id="PIRSF000303">
    <property type="entry name" value="Glutathion_perox"/>
    <property type="match status" value="1"/>
</dbReference>
<name>A0A1I1XHD3_9FLAO</name>
<evidence type="ECO:0000256" key="3">
    <source>
        <dbReference type="ARBA" id="ARBA00023002"/>
    </source>
</evidence>
<dbReference type="GO" id="GO:0004601">
    <property type="term" value="F:peroxidase activity"/>
    <property type="evidence" value="ECO:0007669"/>
    <property type="project" value="UniProtKB-KW"/>
</dbReference>
<dbReference type="AlphaFoldDB" id="A0A1I1XHD3"/>
<keyword evidence="3 5" id="KW-0560">Oxidoreductase</keyword>
<sequence length="195" mass="21953">MKKILLILFGAALLFGAQANAQTSKNKLSKTDKAMAKETIYQFKVEDLSGDTFDFASLKGKKIMIVNTASKCGLTPQYKDLEAIYKEYKDKGFVIVGFPANNFASQEPGTAKEIESFCQQNYGVTFPMMNKVSVKGSDMCEVYKFLTQKSKNGLQDSEVEWNFQKYLINEKGELVKVIKPRTLPTDPEVINWIKS</sequence>
<dbReference type="PROSITE" id="PS51355">
    <property type="entry name" value="GLUTATHIONE_PEROXID_3"/>
    <property type="match status" value="1"/>
</dbReference>
<proteinExistence type="inferred from homology"/>
<feature type="domain" description="Thioredoxin" evidence="7">
    <location>
        <begin position="34"/>
        <end position="195"/>
    </location>
</feature>
<dbReference type="Proteomes" id="UP000199672">
    <property type="component" value="Unassembled WGS sequence"/>
</dbReference>